<evidence type="ECO:0000313" key="2">
    <source>
        <dbReference type="EMBL" id="ETN76362.1"/>
    </source>
</evidence>
<dbReference type="KEGG" id="nai:NECAME_11744"/>
<protein>
    <submittedName>
        <fullName evidence="2">Uncharacterized protein</fullName>
    </submittedName>
</protein>
<evidence type="ECO:0000256" key="1">
    <source>
        <dbReference type="SAM" id="MobiDB-lite"/>
    </source>
</evidence>
<evidence type="ECO:0000313" key="3">
    <source>
        <dbReference type="Proteomes" id="UP000053676"/>
    </source>
</evidence>
<feature type="region of interest" description="Disordered" evidence="1">
    <location>
        <begin position="13"/>
        <end position="37"/>
    </location>
</feature>
<dbReference type="EMBL" id="KI660233">
    <property type="protein sequence ID" value="ETN76362.1"/>
    <property type="molecule type" value="Genomic_DNA"/>
</dbReference>
<gene>
    <name evidence="2" type="ORF">NECAME_11744</name>
</gene>
<dbReference type="AlphaFoldDB" id="W2T5W9"/>
<reference evidence="3" key="1">
    <citation type="journal article" date="2014" name="Nat. Genet.">
        <title>Genome of the human hookworm Necator americanus.</title>
        <authorList>
            <person name="Tang Y.T."/>
            <person name="Gao X."/>
            <person name="Rosa B.A."/>
            <person name="Abubucker S."/>
            <person name="Hallsworth-Pepin K."/>
            <person name="Martin J."/>
            <person name="Tyagi R."/>
            <person name="Heizer E."/>
            <person name="Zhang X."/>
            <person name="Bhonagiri-Palsikar V."/>
            <person name="Minx P."/>
            <person name="Warren W.C."/>
            <person name="Wang Q."/>
            <person name="Zhan B."/>
            <person name="Hotez P.J."/>
            <person name="Sternberg P.W."/>
            <person name="Dougall A."/>
            <person name="Gaze S.T."/>
            <person name="Mulvenna J."/>
            <person name="Sotillo J."/>
            <person name="Ranganathan S."/>
            <person name="Rabelo E.M."/>
            <person name="Wilson R.K."/>
            <person name="Felgner P.L."/>
            <person name="Bethony J."/>
            <person name="Hawdon J.M."/>
            <person name="Gasser R.B."/>
            <person name="Loukas A."/>
            <person name="Mitreva M."/>
        </authorList>
    </citation>
    <scope>NUCLEOTIDE SEQUENCE [LARGE SCALE GENOMIC DNA]</scope>
</reference>
<organism evidence="2 3">
    <name type="scientific">Necator americanus</name>
    <name type="common">Human hookworm</name>
    <dbReference type="NCBI Taxonomy" id="51031"/>
    <lineage>
        <taxon>Eukaryota</taxon>
        <taxon>Metazoa</taxon>
        <taxon>Ecdysozoa</taxon>
        <taxon>Nematoda</taxon>
        <taxon>Chromadorea</taxon>
        <taxon>Rhabditida</taxon>
        <taxon>Rhabditina</taxon>
        <taxon>Rhabditomorpha</taxon>
        <taxon>Strongyloidea</taxon>
        <taxon>Ancylostomatidae</taxon>
        <taxon>Bunostominae</taxon>
        <taxon>Necator</taxon>
    </lineage>
</organism>
<sequence>MWTSGTPDQIWKSRKLELETNTDRAKRTNAPPKHFSKVQNLPFNRQKKKQKREHLGAFEVPFNHIRVSLNYTKTTEDNKEKRIHDDLYAMNSKTSCR</sequence>
<name>W2T5W9_NECAM</name>
<keyword evidence="3" id="KW-1185">Reference proteome</keyword>
<accession>W2T5W9</accession>
<dbReference type="Proteomes" id="UP000053676">
    <property type="component" value="Unassembled WGS sequence"/>
</dbReference>
<proteinExistence type="predicted"/>
<feature type="compositionally biased region" description="Basic and acidic residues" evidence="1">
    <location>
        <begin position="14"/>
        <end position="26"/>
    </location>
</feature>